<dbReference type="EMBL" id="CP087164">
    <property type="protein sequence ID" value="UGS37862.1"/>
    <property type="molecule type" value="Genomic_DNA"/>
</dbReference>
<organism evidence="10 11">
    <name type="scientific">Capillimicrobium parvum</name>
    <dbReference type="NCBI Taxonomy" id="2884022"/>
    <lineage>
        <taxon>Bacteria</taxon>
        <taxon>Bacillati</taxon>
        <taxon>Actinomycetota</taxon>
        <taxon>Thermoleophilia</taxon>
        <taxon>Solirubrobacterales</taxon>
        <taxon>Capillimicrobiaceae</taxon>
        <taxon>Capillimicrobium</taxon>
    </lineage>
</organism>
<dbReference type="CDD" id="cd04179">
    <property type="entry name" value="DPM_DPG-synthase_like"/>
    <property type="match status" value="1"/>
</dbReference>
<evidence type="ECO:0000256" key="2">
    <source>
        <dbReference type="ARBA" id="ARBA00022475"/>
    </source>
</evidence>
<dbReference type="PANTHER" id="PTHR48090">
    <property type="entry name" value="UNDECAPRENYL-PHOSPHATE 4-DEOXY-4-FORMAMIDO-L-ARABINOSE TRANSFERASE-RELATED"/>
    <property type="match status" value="1"/>
</dbReference>
<proteinExistence type="inferred from homology"/>
<accession>A0A9E6Y0E1</accession>
<evidence type="ECO:0000259" key="9">
    <source>
        <dbReference type="Pfam" id="PF00535"/>
    </source>
</evidence>
<dbReference type="InterPro" id="IPR001173">
    <property type="entry name" value="Glyco_trans_2-like"/>
</dbReference>
<dbReference type="KEGG" id="sbae:DSM104329_04283"/>
<keyword evidence="8" id="KW-0472">Membrane</keyword>
<evidence type="ECO:0000256" key="6">
    <source>
        <dbReference type="ARBA" id="ARBA00022985"/>
    </source>
</evidence>
<name>A0A9E6Y0E1_9ACTN</name>
<keyword evidence="7" id="KW-1133">Transmembrane helix</keyword>
<dbReference type="PANTHER" id="PTHR48090:SF3">
    <property type="entry name" value="UNDECAPRENYL-PHOSPHATE 4-DEOXY-4-FORMAMIDO-L-ARABINOSE TRANSFERASE"/>
    <property type="match status" value="1"/>
</dbReference>
<reference evidence="10" key="1">
    <citation type="journal article" date="2022" name="Int. J. Syst. Evol. Microbiol.">
        <title>Pseudomonas aegrilactucae sp. nov. and Pseudomonas morbosilactucae sp. nov., pathogens causing bacterial rot of lettuce in Japan.</title>
        <authorList>
            <person name="Sawada H."/>
            <person name="Fujikawa T."/>
            <person name="Satou M."/>
        </authorList>
    </citation>
    <scope>NUCLEOTIDE SEQUENCE</scope>
    <source>
        <strain evidence="10">0166_1</strain>
    </source>
</reference>
<dbReference type="Proteomes" id="UP001162834">
    <property type="component" value="Chromosome"/>
</dbReference>
<dbReference type="EC" id="2.4.1.-" evidence="10"/>
<dbReference type="Gene3D" id="3.90.550.10">
    <property type="entry name" value="Spore Coat Polysaccharide Biosynthesis Protein SpsA, Chain A"/>
    <property type="match status" value="1"/>
</dbReference>
<protein>
    <submittedName>
        <fullName evidence="10">Dodecaprenyl-phosphate galacturonate synthase</fullName>
        <ecNumber evidence="10">2.4.1.-</ecNumber>
    </submittedName>
</protein>
<dbReference type="RefSeq" id="WP_259311904.1">
    <property type="nucleotide sequence ID" value="NZ_CP087164.1"/>
</dbReference>
<sequence>MPPALSVVLPAYNEEANIEPVVRRALEVLPDLVDDFEVLVVDDGSRDATVERALAAARGARDGRVRVLRHEVNQGYGAAIRSGFRHARGALVFYTDADNQFDLAELEWFLPMMADHDMVIGFRVYRYDTVLRSIVSWCYNRLVGVLFRVHVRDVDCAYKLLRREVLEKITIESDDFFVDTELVAKARRWNFRVAEKGVRHYPRTAGETTVQASDVPRTLRTIATMWRRIHVPSRADRELMEAARNRDTAVELQP</sequence>
<evidence type="ECO:0000256" key="4">
    <source>
        <dbReference type="ARBA" id="ARBA00022679"/>
    </source>
</evidence>
<dbReference type="GO" id="GO:0005886">
    <property type="term" value="C:plasma membrane"/>
    <property type="evidence" value="ECO:0007669"/>
    <property type="project" value="TreeGrafter"/>
</dbReference>
<dbReference type="Pfam" id="PF00535">
    <property type="entry name" value="Glycos_transf_2"/>
    <property type="match status" value="1"/>
</dbReference>
<keyword evidence="11" id="KW-1185">Reference proteome</keyword>
<dbReference type="InterPro" id="IPR050256">
    <property type="entry name" value="Glycosyltransferase_2"/>
</dbReference>
<keyword evidence="3 10" id="KW-0328">Glycosyltransferase</keyword>
<keyword evidence="6" id="KW-0448">Lipopolysaccharide biosynthesis</keyword>
<evidence type="ECO:0000256" key="1">
    <source>
        <dbReference type="ARBA" id="ARBA00006739"/>
    </source>
</evidence>
<keyword evidence="4 10" id="KW-0808">Transferase</keyword>
<keyword evidence="5" id="KW-0812">Transmembrane</keyword>
<feature type="domain" description="Glycosyltransferase 2-like" evidence="9">
    <location>
        <begin position="6"/>
        <end position="169"/>
    </location>
</feature>
<evidence type="ECO:0000313" key="10">
    <source>
        <dbReference type="EMBL" id="UGS37862.1"/>
    </source>
</evidence>
<evidence type="ECO:0000256" key="7">
    <source>
        <dbReference type="ARBA" id="ARBA00022989"/>
    </source>
</evidence>
<dbReference type="AlphaFoldDB" id="A0A9E6Y0E1"/>
<dbReference type="GO" id="GO:0009103">
    <property type="term" value="P:lipopolysaccharide biosynthetic process"/>
    <property type="evidence" value="ECO:0007669"/>
    <property type="project" value="UniProtKB-KW"/>
</dbReference>
<comment type="similarity">
    <text evidence="1">Belongs to the glycosyltransferase 2 family.</text>
</comment>
<evidence type="ECO:0000256" key="3">
    <source>
        <dbReference type="ARBA" id="ARBA00022676"/>
    </source>
</evidence>
<gene>
    <name evidence="10" type="primary">rgtE_2</name>
    <name evidence="10" type="ORF">DSM104329_04283</name>
</gene>
<dbReference type="SUPFAM" id="SSF53448">
    <property type="entry name" value="Nucleotide-diphospho-sugar transferases"/>
    <property type="match status" value="1"/>
</dbReference>
<evidence type="ECO:0000313" key="11">
    <source>
        <dbReference type="Proteomes" id="UP001162834"/>
    </source>
</evidence>
<evidence type="ECO:0000256" key="8">
    <source>
        <dbReference type="ARBA" id="ARBA00023136"/>
    </source>
</evidence>
<dbReference type="InterPro" id="IPR029044">
    <property type="entry name" value="Nucleotide-diphossugar_trans"/>
</dbReference>
<dbReference type="GO" id="GO:0099621">
    <property type="term" value="F:undecaprenyl-phosphate 4-deoxy-4-formamido-L-arabinose transferase activity"/>
    <property type="evidence" value="ECO:0007669"/>
    <property type="project" value="TreeGrafter"/>
</dbReference>
<evidence type="ECO:0000256" key="5">
    <source>
        <dbReference type="ARBA" id="ARBA00022692"/>
    </source>
</evidence>
<keyword evidence="2" id="KW-1003">Cell membrane</keyword>